<dbReference type="Proteomes" id="UP000004913">
    <property type="component" value="Unassembled WGS sequence"/>
</dbReference>
<dbReference type="EMBL" id="ADLV01000035">
    <property type="protein sequence ID" value="EGK00759.1"/>
    <property type="molecule type" value="Genomic_DNA"/>
</dbReference>
<gene>
    <name evidence="1" type="ORF">HMPREF9455_03033</name>
</gene>
<proteinExistence type="predicted"/>
<sequence length="35" mass="4229">MQACIRISNHGNEVFVNETLYSISHFSYNWKDFNY</sequence>
<evidence type="ECO:0000313" key="2">
    <source>
        <dbReference type="Proteomes" id="UP000004913"/>
    </source>
</evidence>
<dbReference type="AlphaFoldDB" id="F5J116"/>
<organism evidence="1 2">
    <name type="scientific">Dysgonomonas gadei ATCC BAA-286</name>
    <dbReference type="NCBI Taxonomy" id="742766"/>
    <lineage>
        <taxon>Bacteria</taxon>
        <taxon>Pseudomonadati</taxon>
        <taxon>Bacteroidota</taxon>
        <taxon>Bacteroidia</taxon>
        <taxon>Bacteroidales</taxon>
        <taxon>Dysgonomonadaceae</taxon>
        <taxon>Dysgonomonas</taxon>
    </lineage>
</organism>
<name>F5J116_9BACT</name>
<comment type="caution">
    <text evidence="1">The sequence shown here is derived from an EMBL/GenBank/DDBJ whole genome shotgun (WGS) entry which is preliminary data.</text>
</comment>
<reference evidence="1 2" key="1">
    <citation type="submission" date="2011-04" db="EMBL/GenBank/DDBJ databases">
        <title>The Genome Sequence of Dysgonomonas gadei ATCC BAA-286.</title>
        <authorList>
            <consortium name="The Broad Institute Genome Sequencing Platform"/>
            <person name="Earl A."/>
            <person name="Ward D."/>
            <person name="Feldgarden M."/>
            <person name="Gevers D."/>
            <person name="Pudlo N."/>
            <person name="Martens E."/>
            <person name="Allen-Vercoe E."/>
            <person name="Young S.K."/>
            <person name="Zeng Q."/>
            <person name="Gargeya S."/>
            <person name="Fitzgerald M."/>
            <person name="Haas B."/>
            <person name="Abouelleil A."/>
            <person name="Alvarado L."/>
            <person name="Arachchi H.M."/>
            <person name="Berlin A."/>
            <person name="Brown A."/>
            <person name="Chapman S.B."/>
            <person name="Chen Z."/>
            <person name="Dunbar C."/>
            <person name="Freedman E."/>
            <person name="Gearin G."/>
            <person name="Gellesch M."/>
            <person name="Goldberg J."/>
            <person name="Griggs A."/>
            <person name="Gujja S."/>
            <person name="Heiman D."/>
            <person name="Howarth C."/>
            <person name="Larson L."/>
            <person name="Lui A."/>
            <person name="MacDonald P.J.P."/>
            <person name="Mehta T."/>
            <person name="Montmayeur A."/>
            <person name="Murphy C."/>
            <person name="Neiman D."/>
            <person name="Pearson M."/>
            <person name="Priest M."/>
            <person name="Roberts A."/>
            <person name="Saif S."/>
            <person name="Shea T."/>
            <person name="Shenoy N."/>
            <person name="Sisk P."/>
            <person name="Stolte C."/>
            <person name="Sykes S."/>
            <person name="Yandava C."/>
            <person name="Wortman J."/>
            <person name="Nusbaum C."/>
            <person name="Birren B."/>
        </authorList>
    </citation>
    <scope>NUCLEOTIDE SEQUENCE [LARGE SCALE GENOMIC DNA]</scope>
    <source>
        <strain evidence="1 2">ATCC BAA-286</strain>
    </source>
</reference>
<dbReference type="HOGENOM" id="CLU_3364668_0_0_10"/>
<evidence type="ECO:0000313" key="1">
    <source>
        <dbReference type="EMBL" id="EGK00759.1"/>
    </source>
</evidence>
<keyword evidence="2" id="KW-1185">Reference proteome</keyword>
<accession>F5J116</accession>
<protein>
    <submittedName>
        <fullName evidence="1">Uncharacterized protein</fullName>
    </submittedName>
</protein>